<keyword evidence="3" id="KW-0238">DNA-binding</keyword>
<keyword evidence="7" id="KW-1185">Reference proteome</keyword>
<evidence type="ECO:0000256" key="3">
    <source>
        <dbReference type="ARBA" id="ARBA00023125"/>
    </source>
</evidence>
<dbReference type="Pfam" id="PF00126">
    <property type="entry name" value="HTH_1"/>
    <property type="match status" value="1"/>
</dbReference>
<comment type="caution">
    <text evidence="6">The sequence shown here is derived from an EMBL/GenBank/DDBJ whole genome shotgun (WGS) entry which is preliminary data.</text>
</comment>
<dbReference type="PANTHER" id="PTHR30126">
    <property type="entry name" value="HTH-TYPE TRANSCRIPTIONAL REGULATOR"/>
    <property type="match status" value="1"/>
</dbReference>
<dbReference type="InterPro" id="IPR036388">
    <property type="entry name" value="WH-like_DNA-bd_sf"/>
</dbReference>
<dbReference type="InterPro" id="IPR036390">
    <property type="entry name" value="WH_DNA-bd_sf"/>
</dbReference>
<dbReference type="Pfam" id="PF03466">
    <property type="entry name" value="LysR_substrate"/>
    <property type="match status" value="1"/>
</dbReference>
<accession>A0ABW4NQF9</accession>
<name>A0ABW4NQF9_9LACT</name>
<proteinExistence type="inferred from homology"/>
<keyword evidence="4" id="KW-0804">Transcription</keyword>
<dbReference type="InterPro" id="IPR000847">
    <property type="entry name" value="LysR_HTH_N"/>
</dbReference>
<dbReference type="CDD" id="cd05466">
    <property type="entry name" value="PBP2_LTTR_substrate"/>
    <property type="match status" value="1"/>
</dbReference>
<dbReference type="InterPro" id="IPR005119">
    <property type="entry name" value="LysR_subst-bd"/>
</dbReference>
<gene>
    <name evidence="6" type="ORF">ACFSBK_11095</name>
</gene>
<dbReference type="Proteomes" id="UP001597285">
    <property type="component" value="Unassembled WGS sequence"/>
</dbReference>
<feature type="domain" description="HTH lysR-type" evidence="5">
    <location>
        <begin position="9"/>
        <end position="66"/>
    </location>
</feature>
<evidence type="ECO:0000313" key="7">
    <source>
        <dbReference type="Proteomes" id="UP001597285"/>
    </source>
</evidence>
<protein>
    <submittedName>
        <fullName evidence="6">LysR family transcriptional regulator</fullName>
    </submittedName>
</protein>
<dbReference type="PANTHER" id="PTHR30126:SF40">
    <property type="entry name" value="HTH-TYPE TRANSCRIPTIONAL REGULATOR GLTR"/>
    <property type="match status" value="1"/>
</dbReference>
<dbReference type="Gene3D" id="3.40.190.290">
    <property type="match status" value="1"/>
</dbReference>
<dbReference type="SUPFAM" id="SSF46785">
    <property type="entry name" value="Winged helix' DNA-binding domain"/>
    <property type="match status" value="1"/>
</dbReference>
<evidence type="ECO:0000256" key="4">
    <source>
        <dbReference type="ARBA" id="ARBA00023163"/>
    </source>
</evidence>
<evidence type="ECO:0000259" key="5">
    <source>
        <dbReference type="PROSITE" id="PS50931"/>
    </source>
</evidence>
<dbReference type="SUPFAM" id="SSF53850">
    <property type="entry name" value="Periplasmic binding protein-like II"/>
    <property type="match status" value="1"/>
</dbReference>
<evidence type="ECO:0000256" key="1">
    <source>
        <dbReference type="ARBA" id="ARBA00009437"/>
    </source>
</evidence>
<dbReference type="RefSeq" id="WP_058918601.1">
    <property type="nucleotide sequence ID" value="NZ_JBHSQC010000008.1"/>
</dbReference>
<reference evidence="7" key="1">
    <citation type="journal article" date="2019" name="Int. J. Syst. Evol. Microbiol.">
        <title>The Global Catalogue of Microorganisms (GCM) 10K type strain sequencing project: providing services to taxonomists for standard genome sequencing and annotation.</title>
        <authorList>
            <consortium name="The Broad Institute Genomics Platform"/>
            <consortium name="The Broad Institute Genome Sequencing Center for Infectious Disease"/>
            <person name="Wu L."/>
            <person name="Ma J."/>
        </authorList>
    </citation>
    <scope>NUCLEOTIDE SEQUENCE [LARGE SCALE GENOMIC DNA]</scope>
    <source>
        <strain evidence="7">KCTC 42143</strain>
    </source>
</reference>
<evidence type="ECO:0000313" key="6">
    <source>
        <dbReference type="EMBL" id="MFD1800393.1"/>
    </source>
</evidence>
<sequence>MDQKKVSIFSSKTLDYFLQLAETMNYTKAAHILGISQPALTQQIKKIERSIDAPLFYSIGKKLYMTEAGQTMLRTTHSIYTILNNASNEIQKTTNSNQGDVKLGLLSSIEDKIFMQFIMYYFKENPGIKVTLYMLTRDEIWHKLENNKIDLAIMYLPDQKIVNWKPYSSRKIIDEELLFLHHKEELADQETIMLSQTTNHPWSVYPDTYYINDLLRETFKNQLSDWPSISGFFTTPEQLYEFSEATKSFTALPKSFVRANQDKMSARALSFEPPIVFQLSFVYRHDKELIPRIKHFLEDFDHYLKEVDYSTRLKT</sequence>
<dbReference type="Gene3D" id="1.10.10.10">
    <property type="entry name" value="Winged helix-like DNA-binding domain superfamily/Winged helix DNA-binding domain"/>
    <property type="match status" value="1"/>
</dbReference>
<keyword evidence="2" id="KW-0805">Transcription regulation</keyword>
<dbReference type="EMBL" id="JBHUFF010000020">
    <property type="protein sequence ID" value="MFD1800393.1"/>
    <property type="molecule type" value="Genomic_DNA"/>
</dbReference>
<dbReference type="PRINTS" id="PR00039">
    <property type="entry name" value="HTHLYSR"/>
</dbReference>
<evidence type="ECO:0000256" key="2">
    <source>
        <dbReference type="ARBA" id="ARBA00023015"/>
    </source>
</evidence>
<dbReference type="PROSITE" id="PS50931">
    <property type="entry name" value="HTH_LYSR"/>
    <property type="match status" value="1"/>
</dbReference>
<organism evidence="6 7">
    <name type="scientific">Carnobacterium antarcticum</name>
    <dbReference type="NCBI Taxonomy" id="2126436"/>
    <lineage>
        <taxon>Bacteria</taxon>
        <taxon>Bacillati</taxon>
        <taxon>Bacillota</taxon>
        <taxon>Bacilli</taxon>
        <taxon>Lactobacillales</taxon>
        <taxon>Carnobacteriaceae</taxon>
        <taxon>Carnobacterium</taxon>
    </lineage>
</organism>
<comment type="similarity">
    <text evidence="1">Belongs to the LysR transcriptional regulatory family.</text>
</comment>